<gene>
    <name evidence="1" type="ORF">ACFQZ7_07585</name>
</gene>
<proteinExistence type="predicted"/>
<dbReference type="PANTHER" id="PTHR38451:SF1">
    <property type="entry name" value="TRNA (ADENINE(22)-N(1))-METHYLTRANSFERASE"/>
    <property type="match status" value="1"/>
</dbReference>
<evidence type="ECO:0000313" key="2">
    <source>
        <dbReference type="Proteomes" id="UP001597104"/>
    </source>
</evidence>
<dbReference type="PANTHER" id="PTHR38451">
    <property type="entry name" value="TRNA (ADENINE(22)-N(1))-METHYLTRANSFERASE"/>
    <property type="match status" value="1"/>
</dbReference>
<dbReference type="Gene3D" id="3.40.50.150">
    <property type="entry name" value="Vaccinia Virus protein VP39"/>
    <property type="match status" value="1"/>
</dbReference>
<comment type="caution">
    <text evidence="1">The sequence shown here is derived from an EMBL/GenBank/DDBJ whole genome shotgun (WGS) entry which is preliminary data.</text>
</comment>
<keyword evidence="2" id="KW-1185">Reference proteome</keyword>
<dbReference type="Proteomes" id="UP001597104">
    <property type="component" value="Unassembled WGS sequence"/>
</dbReference>
<protein>
    <submittedName>
        <fullName evidence="1">tRNA (Adenine(22)-N(1))-methyltransferase</fullName>
    </submittedName>
</protein>
<dbReference type="InterPro" id="IPR006901">
    <property type="entry name" value="TrmK"/>
</dbReference>
<dbReference type="EMBL" id="JBHTIO010000037">
    <property type="protein sequence ID" value="MFD0897600.1"/>
    <property type="molecule type" value="Genomic_DNA"/>
</dbReference>
<name>A0ABW3EE24_9LACO</name>
<dbReference type="Gene3D" id="1.10.287.1890">
    <property type="match status" value="1"/>
</dbReference>
<dbReference type="PIRSF" id="PIRSF018637">
    <property type="entry name" value="TrmK"/>
    <property type="match status" value="1"/>
</dbReference>
<evidence type="ECO:0000313" key="1">
    <source>
        <dbReference type="EMBL" id="MFD0897600.1"/>
    </source>
</evidence>
<dbReference type="RefSeq" id="WP_137637594.1">
    <property type="nucleotide sequence ID" value="NZ_BJDN01000010.1"/>
</dbReference>
<dbReference type="SUPFAM" id="SSF53335">
    <property type="entry name" value="S-adenosyl-L-methionine-dependent methyltransferases"/>
    <property type="match status" value="1"/>
</dbReference>
<dbReference type="Pfam" id="PF04816">
    <property type="entry name" value="TrmK"/>
    <property type="match status" value="1"/>
</dbReference>
<reference evidence="2" key="1">
    <citation type="journal article" date="2019" name="Int. J. Syst. Evol. Microbiol.">
        <title>The Global Catalogue of Microorganisms (GCM) 10K type strain sequencing project: providing services to taxonomists for standard genome sequencing and annotation.</title>
        <authorList>
            <consortium name="The Broad Institute Genomics Platform"/>
            <consortium name="The Broad Institute Genome Sequencing Center for Infectious Disease"/>
            <person name="Wu L."/>
            <person name="Ma J."/>
        </authorList>
    </citation>
    <scope>NUCLEOTIDE SEQUENCE [LARGE SCALE GENOMIC DNA]</scope>
    <source>
        <strain evidence="2">CCM 8925</strain>
    </source>
</reference>
<sequence length="232" mass="25204">MNKNHLTKRLTAVASYVPQGARLADIGSDHAMIPINLVANGKVASAVAGEVIIGPFSRAQTAVAAAGLTTQIQVRLADGLTAIQAGDQIDTIVIAGMGGNLIRDILARGSQKLKNIQRLILEPNVQADVVRTWLAQQQFMIVAETILREDQHTYEIIVAEPSSQPVVYTAQQIKFGPCLVRAKTPIFHAKWQHQLLTNQRILANLTQAQQPQPAKISALKTENQQIMEVLNG</sequence>
<accession>A0ABW3EE24</accession>
<dbReference type="InterPro" id="IPR029063">
    <property type="entry name" value="SAM-dependent_MTases_sf"/>
</dbReference>
<organism evidence="1 2">
    <name type="scientific">Loigolactobacillus binensis</name>
    <dbReference type="NCBI Taxonomy" id="2559922"/>
    <lineage>
        <taxon>Bacteria</taxon>
        <taxon>Bacillati</taxon>
        <taxon>Bacillota</taxon>
        <taxon>Bacilli</taxon>
        <taxon>Lactobacillales</taxon>
        <taxon>Lactobacillaceae</taxon>
        <taxon>Loigolactobacillus</taxon>
    </lineage>
</organism>